<feature type="coiled-coil region" evidence="1">
    <location>
        <begin position="362"/>
        <end position="389"/>
    </location>
</feature>
<dbReference type="Pfam" id="PF05833">
    <property type="entry name" value="NFACT_N"/>
    <property type="match status" value="2"/>
</dbReference>
<evidence type="ECO:0000313" key="4">
    <source>
        <dbReference type="Proteomes" id="UP000287224"/>
    </source>
</evidence>
<dbReference type="Gene3D" id="2.30.310.10">
    <property type="entry name" value="ibrinogen binding protein from staphylococcus aureus domain"/>
    <property type="match status" value="1"/>
</dbReference>
<dbReference type="EMBL" id="BIFQ01000001">
    <property type="protein sequence ID" value="GCE06476.1"/>
    <property type="molecule type" value="Genomic_DNA"/>
</dbReference>
<protein>
    <submittedName>
        <fullName evidence="3">Fibronectin-binding protein A</fullName>
    </submittedName>
</protein>
<dbReference type="GO" id="GO:0072344">
    <property type="term" value="P:rescue of stalled ribosome"/>
    <property type="evidence" value="ECO:0007669"/>
    <property type="project" value="TreeGrafter"/>
</dbReference>
<proteinExistence type="predicted"/>
<keyword evidence="4" id="KW-1185">Reference proteome</keyword>
<comment type="caution">
    <text evidence="3">The sequence shown here is derived from an EMBL/GenBank/DDBJ whole genome shotgun (WGS) entry which is preliminary data.</text>
</comment>
<keyword evidence="1" id="KW-0175">Coiled coil</keyword>
<organism evidence="3 4">
    <name type="scientific">Dictyobacter aurantiacus</name>
    <dbReference type="NCBI Taxonomy" id="1936993"/>
    <lineage>
        <taxon>Bacteria</taxon>
        <taxon>Bacillati</taxon>
        <taxon>Chloroflexota</taxon>
        <taxon>Ktedonobacteria</taxon>
        <taxon>Ktedonobacterales</taxon>
        <taxon>Dictyobacteraceae</taxon>
        <taxon>Dictyobacter</taxon>
    </lineage>
</organism>
<name>A0A401ZI05_9CHLR</name>
<dbReference type="Pfam" id="PF05670">
    <property type="entry name" value="NFACT-R_1"/>
    <property type="match status" value="1"/>
</dbReference>
<evidence type="ECO:0000313" key="3">
    <source>
        <dbReference type="EMBL" id="GCE06476.1"/>
    </source>
</evidence>
<dbReference type="PANTHER" id="PTHR15239">
    <property type="entry name" value="NUCLEAR EXPORT MEDIATOR FACTOR NEMF"/>
    <property type="match status" value="1"/>
</dbReference>
<evidence type="ECO:0000256" key="1">
    <source>
        <dbReference type="SAM" id="Coils"/>
    </source>
</evidence>
<feature type="domain" description="NFACT RNA-binding" evidence="2">
    <location>
        <begin position="541"/>
        <end position="632"/>
    </location>
</feature>
<dbReference type="Proteomes" id="UP000287224">
    <property type="component" value="Unassembled WGS sequence"/>
</dbReference>
<sequence length="659" mass="73741">MYIDAMTLANVADEWRKLLVGARIDTIIQPTEHAVALQCYAPGAEGEGGRNRWIYLSAHPQLARAHLTALKPQRIASEPPAFVMLLRKHLEGARIESIEQPRWERVLEIVAGYRRSPDSEERVRFRLIIEAMGRLSNIIFCDERGMILGSLKRVGSDVNRYREVAAGLPYVPPPPQQRTLAGQQLPRLEPTSVTAAQLSICAADETVRDEQSPAKKRRRAPEEPKLWQLLSHHVLGCSPLLAREAVFRATENAETPVAQADQSVWEELAWNVCDLTSAYDTHRWHPQLVERLMTADEQQQSFAAAGEDRYLPLAFASYVLEQYAALPDARVRESPSINVLLDEYFARSEWRDAVDTLRAPLRKILQNNIDRCRRKADLLQKEMDNSAEAARYRLFGELLLAYQQEVEQGPTSVELENYFEQTPSGEAQKVTVPLDPRFDAVGNSNRYFNKYHKLRRALELVPAQIEQNDTELATLEQFMADLKLAENAAEVAHVKTEVQAAGYIRGKALVDKKALKAAKKGKGGKAAKGKPTAPGGGVPLHFQSREGFTLLVGKNSRQNEEVTFRQATSNDMWLHARGVAGAHVIIKAAGREIPRSTIDQAASLAAYYSEARGSTSAPVDYTLQRHVRHMKGGGPGMVIYEREHTIYIEPDKALTLLKG</sequence>
<reference evidence="4" key="1">
    <citation type="submission" date="2018-12" db="EMBL/GenBank/DDBJ databases">
        <title>Tengunoibacter tsumagoiensis gen. nov., sp. nov., Dictyobacter kobayashii sp. nov., D. alpinus sp. nov., and D. joshuensis sp. nov. and description of Dictyobacteraceae fam. nov. within the order Ktedonobacterales isolated from Tengu-no-mugimeshi.</title>
        <authorList>
            <person name="Wang C.M."/>
            <person name="Zheng Y."/>
            <person name="Sakai Y."/>
            <person name="Toyoda A."/>
            <person name="Minakuchi Y."/>
            <person name="Abe K."/>
            <person name="Yokota A."/>
            <person name="Yabe S."/>
        </authorList>
    </citation>
    <scope>NUCLEOTIDE SEQUENCE [LARGE SCALE GENOMIC DNA]</scope>
    <source>
        <strain evidence="4">S-27</strain>
    </source>
</reference>
<dbReference type="RefSeq" id="WP_160145966.1">
    <property type="nucleotide sequence ID" value="NZ_BIFQ01000001.1"/>
</dbReference>
<evidence type="ECO:0000259" key="2">
    <source>
        <dbReference type="Pfam" id="PF05670"/>
    </source>
</evidence>
<dbReference type="OrthoDB" id="9766163at2"/>
<accession>A0A401ZI05</accession>
<dbReference type="InterPro" id="IPR051608">
    <property type="entry name" value="RQC_Subunit_NEMF"/>
</dbReference>
<gene>
    <name evidence="3" type="primary">fbpA</name>
    <name evidence="3" type="ORF">KDAU_38050</name>
</gene>
<dbReference type="AlphaFoldDB" id="A0A401ZI05"/>
<dbReference type="InterPro" id="IPR008532">
    <property type="entry name" value="NFACT_RNA-bd"/>
</dbReference>
<dbReference type="GO" id="GO:0000049">
    <property type="term" value="F:tRNA binding"/>
    <property type="evidence" value="ECO:0007669"/>
    <property type="project" value="TreeGrafter"/>
</dbReference>
<dbReference type="GO" id="GO:0043023">
    <property type="term" value="F:ribosomal large subunit binding"/>
    <property type="evidence" value="ECO:0007669"/>
    <property type="project" value="TreeGrafter"/>
</dbReference>
<dbReference type="PANTHER" id="PTHR15239:SF6">
    <property type="entry name" value="RIBOSOME QUALITY CONTROL COMPLEX SUBUNIT NEMF"/>
    <property type="match status" value="1"/>
</dbReference>
<dbReference type="GO" id="GO:1990112">
    <property type="term" value="C:RQC complex"/>
    <property type="evidence" value="ECO:0007669"/>
    <property type="project" value="TreeGrafter"/>
</dbReference>